<comment type="caution">
    <text evidence="2">The sequence shown here is derived from an EMBL/GenBank/DDBJ whole genome shotgun (WGS) entry which is preliminary data.</text>
</comment>
<evidence type="ECO:0000313" key="2">
    <source>
        <dbReference type="EMBL" id="KTB33148.1"/>
    </source>
</evidence>
<feature type="compositionally biased region" description="Low complexity" evidence="1">
    <location>
        <begin position="1"/>
        <end position="26"/>
    </location>
</feature>
<feature type="region of interest" description="Disordered" evidence="1">
    <location>
        <begin position="1"/>
        <end position="52"/>
    </location>
</feature>
<evidence type="ECO:0000256" key="1">
    <source>
        <dbReference type="SAM" id="MobiDB-lite"/>
    </source>
</evidence>
<evidence type="ECO:0000313" key="3">
    <source>
        <dbReference type="Proteomes" id="UP000054988"/>
    </source>
</evidence>
<sequence length="79" mass="8924">MSEKPQTQEPVTMQTPPQPPQTAAQAGEDVRSMCPRNPPTNDEIRSLRNHNRDPVLPLWLDMLIDTEQKCDRCGVTLAK</sequence>
<dbReference type="Proteomes" id="UP000054988">
    <property type="component" value="Unassembled WGS sequence"/>
</dbReference>
<accession>A0A0W0FA09</accession>
<protein>
    <submittedName>
        <fullName evidence="2">Uncharacterized protein</fullName>
    </submittedName>
</protein>
<gene>
    <name evidence="2" type="ORF">WG66_14285</name>
</gene>
<name>A0A0W0FA09_MONRR</name>
<reference evidence="2 3" key="1">
    <citation type="submission" date="2015-12" db="EMBL/GenBank/DDBJ databases">
        <title>Draft genome sequence of Moniliophthora roreri, the causal agent of frosty pod rot of cacao.</title>
        <authorList>
            <person name="Aime M.C."/>
            <person name="Diaz-Valderrama J.R."/>
            <person name="Kijpornyongpan T."/>
            <person name="Phillips-Mora W."/>
        </authorList>
    </citation>
    <scope>NUCLEOTIDE SEQUENCE [LARGE SCALE GENOMIC DNA]</scope>
    <source>
        <strain evidence="2 3">MCA 2952</strain>
    </source>
</reference>
<dbReference type="AlphaFoldDB" id="A0A0W0FA09"/>
<dbReference type="EMBL" id="LATX01002190">
    <property type="protein sequence ID" value="KTB33148.1"/>
    <property type="molecule type" value="Genomic_DNA"/>
</dbReference>
<proteinExistence type="predicted"/>
<feature type="compositionally biased region" description="Basic and acidic residues" evidence="1">
    <location>
        <begin position="42"/>
        <end position="52"/>
    </location>
</feature>
<organism evidence="2 3">
    <name type="scientific">Moniliophthora roreri</name>
    <name type="common">Frosty pod rot fungus</name>
    <name type="synonym">Monilia roreri</name>
    <dbReference type="NCBI Taxonomy" id="221103"/>
    <lineage>
        <taxon>Eukaryota</taxon>
        <taxon>Fungi</taxon>
        <taxon>Dikarya</taxon>
        <taxon>Basidiomycota</taxon>
        <taxon>Agaricomycotina</taxon>
        <taxon>Agaricomycetes</taxon>
        <taxon>Agaricomycetidae</taxon>
        <taxon>Agaricales</taxon>
        <taxon>Marasmiineae</taxon>
        <taxon>Marasmiaceae</taxon>
        <taxon>Moniliophthora</taxon>
    </lineage>
</organism>